<dbReference type="FunCoup" id="F6TDS0">
    <property type="interactions" value="437"/>
</dbReference>
<reference evidence="2" key="1">
    <citation type="journal article" date="2002" name="Science">
        <title>The draft genome of Ciona intestinalis: insights into chordate and vertebrate origins.</title>
        <authorList>
            <person name="Dehal P."/>
            <person name="Satou Y."/>
            <person name="Campbell R.K."/>
            <person name="Chapman J."/>
            <person name="Degnan B."/>
            <person name="De Tomaso A."/>
            <person name="Davidson B."/>
            <person name="Di Gregorio A."/>
            <person name="Gelpke M."/>
            <person name="Goodstein D.M."/>
            <person name="Harafuji N."/>
            <person name="Hastings K.E."/>
            <person name="Ho I."/>
            <person name="Hotta K."/>
            <person name="Huang W."/>
            <person name="Kawashima T."/>
            <person name="Lemaire P."/>
            <person name="Martinez D."/>
            <person name="Meinertzhagen I.A."/>
            <person name="Necula S."/>
            <person name="Nonaka M."/>
            <person name="Putnam N."/>
            <person name="Rash S."/>
            <person name="Saiga H."/>
            <person name="Satake M."/>
            <person name="Terry A."/>
            <person name="Yamada L."/>
            <person name="Wang H.G."/>
            <person name="Awazu S."/>
            <person name="Azumi K."/>
            <person name="Boore J."/>
            <person name="Branno M."/>
            <person name="Chin-Bow S."/>
            <person name="DeSantis R."/>
            <person name="Doyle S."/>
            <person name="Francino P."/>
            <person name="Keys D.N."/>
            <person name="Haga S."/>
            <person name="Hayashi H."/>
            <person name="Hino K."/>
            <person name="Imai K.S."/>
            <person name="Inaba K."/>
            <person name="Kano S."/>
            <person name="Kobayashi K."/>
            <person name="Kobayashi M."/>
            <person name="Lee B.I."/>
            <person name="Makabe K.W."/>
            <person name="Manohar C."/>
            <person name="Matassi G."/>
            <person name="Medina M."/>
            <person name="Mochizuki Y."/>
            <person name="Mount S."/>
            <person name="Morishita T."/>
            <person name="Miura S."/>
            <person name="Nakayama A."/>
            <person name="Nishizaka S."/>
            <person name="Nomoto H."/>
            <person name="Ohta F."/>
            <person name="Oishi K."/>
            <person name="Rigoutsos I."/>
            <person name="Sano M."/>
            <person name="Sasaki A."/>
            <person name="Sasakura Y."/>
            <person name="Shoguchi E."/>
            <person name="Shin-i T."/>
            <person name="Spagnuolo A."/>
            <person name="Stainier D."/>
            <person name="Suzuki M.M."/>
            <person name="Tassy O."/>
            <person name="Takatori N."/>
            <person name="Tokuoka M."/>
            <person name="Yagi K."/>
            <person name="Yoshizaki F."/>
            <person name="Wada S."/>
            <person name="Zhang C."/>
            <person name="Hyatt P.D."/>
            <person name="Larimer F."/>
            <person name="Detter C."/>
            <person name="Doggett N."/>
            <person name="Glavina T."/>
            <person name="Hawkins T."/>
            <person name="Richardson P."/>
            <person name="Lucas S."/>
            <person name="Kohara Y."/>
            <person name="Levine M."/>
            <person name="Satoh N."/>
            <person name="Rokhsar D.S."/>
        </authorList>
    </citation>
    <scope>NUCLEOTIDE SEQUENCE [LARGE SCALE GENOMIC DNA]</scope>
</reference>
<dbReference type="GO" id="GO:0045893">
    <property type="term" value="P:positive regulation of DNA-templated transcription"/>
    <property type="evidence" value="ECO:0000318"/>
    <property type="project" value="GO_Central"/>
</dbReference>
<dbReference type="Ensembl" id="ENSCINT00000025879.2">
    <property type="protein sequence ID" value="ENSCINP00000025633.2"/>
    <property type="gene ID" value="ENSCING00000003349.3"/>
</dbReference>
<dbReference type="PANTHER" id="PTHR14390">
    <property type="entry name" value="G PATCH DOMAIN CONTAINING PROTEIN 3"/>
    <property type="match status" value="1"/>
</dbReference>
<dbReference type="PANTHER" id="PTHR14390:SF2">
    <property type="entry name" value="G PATCH DOMAIN-CONTAINING PROTEIN 3"/>
    <property type="match status" value="1"/>
</dbReference>
<dbReference type="Proteomes" id="UP000008144">
    <property type="component" value="Unassembled WGS sequence"/>
</dbReference>
<dbReference type="AlphaFoldDB" id="F6TDS0"/>
<evidence type="ECO:0000313" key="2">
    <source>
        <dbReference type="Proteomes" id="UP000008144"/>
    </source>
</evidence>
<dbReference type="GO" id="GO:0032480">
    <property type="term" value="P:negative regulation of type I interferon production"/>
    <property type="evidence" value="ECO:0007669"/>
    <property type="project" value="InterPro"/>
</dbReference>
<accession>F6TDS0</accession>
<sequence length="379" mass="44112">KRYIMESSSTPVFVIVRNIPLSYRSADLRRFFSDAVENESFSCFHFKHRPEHRPQKQQKKGSILYSEESLPPPYLHLVPAYYVCTIRFFTSAKETSTFVCIASLRTCAQRHNFVTKYNKKYWDDKEGNMLTEKCIINLISKKNISNLSSCRYLTSSEKRRLGITDTKDLSVDDLFKLSELQPPSNVMPHGNVGTPVKVFLNLVRDCKLPPNIIKKLKLEFPSTASNKLYGNVGYKYQSSLSCEKPTNTENNETEREKILALSPGQVYFYLTFNIILMSLDDDADSDDGEEWERHEAFHDDVTSQERCKERLFEEDIELKWEKGGSGLVFYTDAQYWKEDEGDFDEETADDWDVDVSEYYHGDGDRDAKQIQLMRKEKRL</sequence>
<dbReference type="GO" id="GO:0039536">
    <property type="term" value="P:negative regulation of RIG-I signaling pathway"/>
    <property type="evidence" value="ECO:0007669"/>
    <property type="project" value="InterPro"/>
</dbReference>
<organism evidence="1 2">
    <name type="scientific">Ciona intestinalis</name>
    <name type="common">Transparent sea squirt</name>
    <name type="synonym">Ascidia intestinalis</name>
    <dbReference type="NCBI Taxonomy" id="7719"/>
    <lineage>
        <taxon>Eukaryota</taxon>
        <taxon>Metazoa</taxon>
        <taxon>Chordata</taxon>
        <taxon>Tunicata</taxon>
        <taxon>Ascidiacea</taxon>
        <taxon>Phlebobranchia</taxon>
        <taxon>Cionidae</taxon>
        <taxon>Ciona</taxon>
    </lineage>
</organism>
<evidence type="ECO:0000313" key="1">
    <source>
        <dbReference type="Ensembl" id="ENSCINP00000025633.2"/>
    </source>
</evidence>
<dbReference type="STRING" id="7719.ENSCINP00000025633"/>
<dbReference type="InParanoid" id="F6TDS0"/>
<reference evidence="1" key="2">
    <citation type="submission" date="2025-08" db="UniProtKB">
        <authorList>
            <consortium name="Ensembl"/>
        </authorList>
    </citation>
    <scope>IDENTIFICATION</scope>
</reference>
<dbReference type="OMA" id="RYIMESS"/>
<dbReference type="InterPro" id="IPR040341">
    <property type="entry name" value="GPATCH3"/>
</dbReference>
<reference evidence="1" key="3">
    <citation type="submission" date="2025-09" db="UniProtKB">
        <authorList>
            <consortium name="Ensembl"/>
        </authorList>
    </citation>
    <scope>IDENTIFICATION</scope>
</reference>
<dbReference type="GeneTree" id="ENSGT00390000004191"/>
<proteinExistence type="predicted"/>
<keyword evidence="2" id="KW-1185">Reference proteome</keyword>
<protein>
    <submittedName>
        <fullName evidence="1">Uncharacterized protein</fullName>
    </submittedName>
</protein>
<name>F6TDS0_CIOIN</name>